<proteinExistence type="predicted"/>
<dbReference type="GO" id="GO:0003700">
    <property type="term" value="F:DNA-binding transcription factor activity"/>
    <property type="evidence" value="ECO:0007669"/>
    <property type="project" value="TreeGrafter"/>
</dbReference>
<protein>
    <submittedName>
        <fullName evidence="5">TetR family transcriptional regulator</fullName>
    </submittedName>
</protein>
<dbReference type="InterPro" id="IPR050109">
    <property type="entry name" value="HTH-type_TetR-like_transc_reg"/>
</dbReference>
<sequence length="224" mass="25024">MRSLDSDRAARPLHRSRARFPRMNRPSRRTQAERSGEMRARLAEAAYGIIAERGHSAFRMAAVAERAGVSTGAMLHHFRNKDEMTLAAIHHALAAAEATSRERAMRAGNTPGEVLQALADDFLDFFHGDRFWVSLDITMDASKNVEVAEAIGPIVAKDRRPVFKLWAERLTSLGWHAEHAEEAVRSIAALASGYAIRTLWTDDDAAARRTIDRWIRLLLDEAGK</sequence>
<dbReference type="InterPro" id="IPR001647">
    <property type="entry name" value="HTH_TetR"/>
</dbReference>
<dbReference type="Proteomes" id="UP000287746">
    <property type="component" value="Unassembled WGS sequence"/>
</dbReference>
<dbReference type="PROSITE" id="PS50977">
    <property type="entry name" value="HTH_TETR_2"/>
    <property type="match status" value="1"/>
</dbReference>
<gene>
    <name evidence="5" type="ORF">DAH66_17395</name>
</gene>
<feature type="compositionally biased region" description="Basic and acidic residues" evidence="3">
    <location>
        <begin position="1"/>
        <end position="10"/>
    </location>
</feature>
<dbReference type="EMBL" id="QQYZ01000020">
    <property type="protein sequence ID" value="RSY79341.1"/>
    <property type="molecule type" value="Genomic_DNA"/>
</dbReference>
<feature type="DNA-binding region" description="H-T-H motif" evidence="2">
    <location>
        <begin position="59"/>
        <end position="78"/>
    </location>
</feature>
<feature type="compositionally biased region" description="Basic residues" evidence="3">
    <location>
        <begin position="11"/>
        <end position="28"/>
    </location>
</feature>
<dbReference type="PRINTS" id="PR00455">
    <property type="entry name" value="HTHTETR"/>
</dbReference>
<evidence type="ECO:0000313" key="6">
    <source>
        <dbReference type="Proteomes" id="UP000287746"/>
    </source>
</evidence>
<feature type="domain" description="HTH tetR-type" evidence="4">
    <location>
        <begin position="36"/>
        <end position="96"/>
    </location>
</feature>
<accession>A0A430FZZ3</accession>
<feature type="region of interest" description="Disordered" evidence="3">
    <location>
        <begin position="1"/>
        <end position="36"/>
    </location>
</feature>
<evidence type="ECO:0000313" key="5">
    <source>
        <dbReference type="EMBL" id="RSY79341.1"/>
    </source>
</evidence>
<dbReference type="AlphaFoldDB" id="A0A430FZZ3"/>
<comment type="caution">
    <text evidence="5">The sequence shown here is derived from an EMBL/GenBank/DDBJ whole genome shotgun (WGS) entry which is preliminary data.</text>
</comment>
<evidence type="ECO:0000256" key="3">
    <source>
        <dbReference type="SAM" id="MobiDB-lite"/>
    </source>
</evidence>
<dbReference type="PANTHER" id="PTHR30055:SF226">
    <property type="entry name" value="HTH-TYPE TRANSCRIPTIONAL REGULATOR PKSA"/>
    <property type="match status" value="1"/>
</dbReference>
<dbReference type="Pfam" id="PF00440">
    <property type="entry name" value="TetR_N"/>
    <property type="match status" value="1"/>
</dbReference>
<organism evidence="5 6">
    <name type="scientific">Sphingomonas koreensis</name>
    <dbReference type="NCBI Taxonomy" id="93064"/>
    <lineage>
        <taxon>Bacteria</taxon>
        <taxon>Pseudomonadati</taxon>
        <taxon>Pseudomonadota</taxon>
        <taxon>Alphaproteobacteria</taxon>
        <taxon>Sphingomonadales</taxon>
        <taxon>Sphingomonadaceae</taxon>
        <taxon>Sphingomonas</taxon>
    </lineage>
</organism>
<dbReference type="Gene3D" id="1.10.357.10">
    <property type="entry name" value="Tetracycline Repressor, domain 2"/>
    <property type="match status" value="1"/>
</dbReference>
<evidence type="ECO:0000259" key="4">
    <source>
        <dbReference type="PROSITE" id="PS50977"/>
    </source>
</evidence>
<dbReference type="InterPro" id="IPR009057">
    <property type="entry name" value="Homeodomain-like_sf"/>
</dbReference>
<reference evidence="5 6" key="1">
    <citation type="submission" date="2018-07" db="EMBL/GenBank/DDBJ databases">
        <title>Genomic and Epidemiologic Investigation of an Indolent Hospital Outbreak.</title>
        <authorList>
            <person name="Johnson R.C."/>
            <person name="Deming C."/>
            <person name="Conlan S."/>
            <person name="Zellmer C.J."/>
            <person name="Michelin A.V."/>
            <person name="Lee-Lin S."/>
            <person name="Thomas P.J."/>
            <person name="Park M."/>
            <person name="Weingarten R.A."/>
            <person name="Less J."/>
            <person name="Dekker J.P."/>
            <person name="Frank K.M."/>
            <person name="Musser K.A."/>
            <person name="Mcquiston J.R."/>
            <person name="Henderson D.K."/>
            <person name="Lau A.F."/>
            <person name="Palmore T.N."/>
            <person name="Segre J.A."/>
        </authorList>
    </citation>
    <scope>NUCLEOTIDE SEQUENCE [LARGE SCALE GENOMIC DNA]</scope>
    <source>
        <strain evidence="5 6">SK-CDC1_0717</strain>
    </source>
</reference>
<dbReference type="GO" id="GO:0000976">
    <property type="term" value="F:transcription cis-regulatory region binding"/>
    <property type="evidence" value="ECO:0007669"/>
    <property type="project" value="TreeGrafter"/>
</dbReference>
<keyword evidence="1 2" id="KW-0238">DNA-binding</keyword>
<evidence type="ECO:0000256" key="2">
    <source>
        <dbReference type="PROSITE-ProRule" id="PRU00335"/>
    </source>
</evidence>
<dbReference type="SUPFAM" id="SSF46689">
    <property type="entry name" value="Homeodomain-like"/>
    <property type="match status" value="1"/>
</dbReference>
<evidence type="ECO:0000256" key="1">
    <source>
        <dbReference type="ARBA" id="ARBA00023125"/>
    </source>
</evidence>
<dbReference type="PANTHER" id="PTHR30055">
    <property type="entry name" value="HTH-TYPE TRANSCRIPTIONAL REGULATOR RUTR"/>
    <property type="match status" value="1"/>
</dbReference>
<name>A0A430FZZ3_9SPHN</name>